<dbReference type="Gene3D" id="1.20.120.1490">
    <property type="match status" value="1"/>
</dbReference>
<dbReference type="Proteomes" id="UP001431221">
    <property type="component" value="Unassembled WGS sequence"/>
</dbReference>
<organism evidence="3 4">
    <name type="scientific">Roseibium sediminicola</name>
    <dbReference type="NCBI Taxonomy" id="2933272"/>
    <lineage>
        <taxon>Bacteria</taxon>
        <taxon>Pseudomonadati</taxon>
        <taxon>Pseudomonadota</taxon>
        <taxon>Alphaproteobacteria</taxon>
        <taxon>Hyphomicrobiales</taxon>
        <taxon>Stappiaceae</taxon>
        <taxon>Roseibium</taxon>
    </lineage>
</organism>
<sequence>MLPIIPHKASAILGICLCFSHFSSAQSASLLQPYAGEETRQIKSLSEKDIEDLRAGRGWGLAKPAELNGYPGPAHVLEAAEELQLSSETKARIQGIFDEMNAEARRLGALYVDAEQQLETALSDGTVEAAKLEILLADAESLRTDLRRAHLQAHLETAPLLTRHQKKLYSKLRGYDSGGGHGLGHGGAH</sequence>
<proteinExistence type="predicted"/>
<keyword evidence="1" id="KW-0175">Coiled coil</keyword>
<dbReference type="RefSeq" id="WP_248159262.1">
    <property type="nucleotide sequence ID" value="NZ_JALNMJ010000027.1"/>
</dbReference>
<accession>A0ABT0H1L0</accession>
<protein>
    <recommendedName>
        <fullName evidence="5">Periplasmic heavy metal sensor</fullName>
    </recommendedName>
</protein>
<evidence type="ECO:0000256" key="1">
    <source>
        <dbReference type="SAM" id="Coils"/>
    </source>
</evidence>
<dbReference type="EMBL" id="JALNMJ010000027">
    <property type="protein sequence ID" value="MCK7615578.1"/>
    <property type="molecule type" value="Genomic_DNA"/>
</dbReference>
<reference evidence="3" key="1">
    <citation type="submission" date="2022-04" db="EMBL/GenBank/DDBJ databases">
        <title>Roseibium sp. CAU 1639 isolated from mud.</title>
        <authorList>
            <person name="Kim W."/>
        </authorList>
    </citation>
    <scope>NUCLEOTIDE SEQUENCE</scope>
    <source>
        <strain evidence="3">CAU 1639</strain>
    </source>
</reference>
<evidence type="ECO:0000256" key="2">
    <source>
        <dbReference type="SAM" id="SignalP"/>
    </source>
</evidence>
<evidence type="ECO:0000313" key="3">
    <source>
        <dbReference type="EMBL" id="MCK7615578.1"/>
    </source>
</evidence>
<feature type="coiled-coil region" evidence="1">
    <location>
        <begin position="97"/>
        <end position="149"/>
    </location>
</feature>
<evidence type="ECO:0000313" key="4">
    <source>
        <dbReference type="Proteomes" id="UP001431221"/>
    </source>
</evidence>
<feature type="signal peptide" evidence="2">
    <location>
        <begin position="1"/>
        <end position="25"/>
    </location>
</feature>
<comment type="caution">
    <text evidence="3">The sequence shown here is derived from an EMBL/GenBank/DDBJ whole genome shotgun (WGS) entry which is preliminary data.</text>
</comment>
<keyword evidence="2" id="KW-0732">Signal</keyword>
<name>A0ABT0H1L0_9HYPH</name>
<feature type="chain" id="PRO_5046427716" description="Periplasmic heavy metal sensor" evidence="2">
    <location>
        <begin position="26"/>
        <end position="189"/>
    </location>
</feature>
<gene>
    <name evidence="3" type="ORF">M0H32_25690</name>
</gene>
<evidence type="ECO:0008006" key="5">
    <source>
        <dbReference type="Google" id="ProtNLM"/>
    </source>
</evidence>
<keyword evidence="4" id="KW-1185">Reference proteome</keyword>